<dbReference type="Proteomes" id="UP001161017">
    <property type="component" value="Unassembled WGS sequence"/>
</dbReference>
<dbReference type="EMBL" id="JAPUFD010000006">
    <property type="protein sequence ID" value="MDI1487962.1"/>
    <property type="molecule type" value="Genomic_DNA"/>
</dbReference>
<protein>
    <submittedName>
        <fullName evidence="1">Uncharacterized protein</fullName>
    </submittedName>
</protein>
<gene>
    <name evidence="1" type="ORF">OHK93_007236</name>
</gene>
<evidence type="ECO:0000313" key="2">
    <source>
        <dbReference type="Proteomes" id="UP001161017"/>
    </source>
</evidence>
<comment type="caution">
    <text evidence="1">The sequence shown here is derived from an EMBL/GenBank/DDBJ whole genome shotgun (WGS) entry which is preliminary data.</text>
</comment>
<evidence type="ECO:0000313" key="1">
    <source>
        <dbReference type="EMBL" id="MDI1487962.1"/>
    </source>
</evidence>
<dbReference type="AlphaFoldDB" id="A0AA43QK33"/>
<keyword evidence="2" id="KW-1185">Reference proteome</keyword>
<organism evidence="1 2">
    <name type="scientific">Ramalina farinacea</name>
    <dbReference type="NCBI Taxonomy" id="258253"/>
    <lineage>
        <taxon>Eukaryota</taxon>
        <taxon>Fungi</taxon>
        <taxon>Dikarya</taxon>
        <taxon>Ascomycota</taxon>
        <taxon>Pezizomycotina</taxon>
        <taxon>Lecanoromycetes</taxon>
        <taxon>OSLEUM clade</taxon>
        <taxon>Lecanoromycetidae</taxon>
        <taxon>Lecanorales</taxon>
        <taxon>Lecanorineae</taxon>
        <taxon>Ramalinaceae</taxon>
        <taxon>Ramalina</taxon>
    </lineage>
</organism>
<reference evidence="1" key="1">
    <citation type="journal article" date="2023" name="Genome Biol. Evol.">
        <title>First Whole Genome Sequence and Flow Cytometry Genome Size Data for the Lichen-Forming Fungus Ramalina farinacea (Ascomycota).</title>
        <authorList>
            <person name="Llewellyn T."/>
            <person name="Mian S."/>
            <person name="Hill R."/>
            <person name="Leitch I.J."/>
            <person name="Gaya E."/>
        </authorList>
    </citation>
    <scope>NUCLEOTIDE SEQUENCE</scope>
    <source>
        <strain evidence="1">LIQ254RAFAR</strain>
    </source>
</reference>
<proteinExistence type="predicted"/>
<sequence>MHSIKTTTFWRRFVMLRYVAYTIFAINTFFNDWYLALNFALTQASLTIDPITQAFDPVKTSTTLANMVSALTAGLAFIGTPALTPLLGASTASAASSALTGSLQQAPGVAKALWPTGTAHATALSDQLNAGLGSLMSDQHLFAQFASSGAWSGQQKSIPQDAQGLTMGLTTYILSSSLKGIRYVGAIMQYNSKFYSPDTNWCAKDDNAGSCYQNATLQGGVNYHMMDSKASRKHNDDAYNAKQDLIDAFGKGWTTPELLYHGALDCASSGLENGLPVNFDAQSNLDLSCMSQLDECWFNPGGDEYRGKPTFADGLQFPSVVGFFLNGRCPIRNCEYGKDYDAE</sequence>
<accession>A0AA43QK33</accession>
<name>A0AA43QK33_9LECA</name>